<protein>
    <submittedName>
        <fullName evidence="2">Small s protein</fullName>
    </submittedName>
</protein>
<dbReference type="Pfam" id="PF14479">
    <property type="entry name" value="HeLo"/>
    <property type="match status" value="1"/>
</dbReference>
<dbReference type="Gene3D" id="1.20.120.1020">
    <property type="entry name" value="Prion-inhibition and propagation, HeLo domain"/>
    <property type="match status" value="1"/>
</dbReference>
<dbReference type="GeneID" id="9227425"/>
<dbReference type="EMBL" id="DS995708">
    <property type="protein sequence ID" value="EEQ35355.1"/>
    <property type="molecule type" value="Genomic_DNA"/>
</dbReference>
<evidence type="ECO:0000313" key="2">
    <source>
        <dbReference type="EMBL" id="EEQ35355.1"/>
    </source>
</evidence>
<evidence type="ECO:0000313" key="3">
    <source>
        <dbReference type="Proteomes" id="UP000002035"/>
    </source>
</evidence>
<organism evidence="2 3">
    <name type="scientific">Arthroderma otae (strain ATCC MYA-4605 / CBS 113480)</name>
    <name type="common">Microsporum canis</name>
    <dbReference type="NCBI Taxonomy" id="554155"/>
    <lineage>
        <taxon>Eukaryota</taxon>
        <taxon>Fungi</taxon>
        <taxon>Dikarya</taxon>
        <taxon>Ascomycota</taxon>
        <taxon>Pezizomycotina</taxon>
        <taxon>Eurotiomycetes</taxon>
        <taxon>Eurotiomycetidae</taxon>
        <taxon>Onygenales</taxon>
        <taxon>Arthrodermataceae</taxon>
        <taxon>Microsporum</taxon>
    </lineage>
</organism>
<dbReference type="PANTHER" id="PTHR37542">
    <property type="entry name" value="HELO DOMAIN-CONTAINING PROTEIN-RELATED"/>
    <property type="match status" value="1"/>
</dbReference>
<feature type="domain" description="Prion-inhibition and propagation HeLo" evidence="1">
    <location>
        <begin position="6"/>
        <end position="200"/>
    </location>
</feature>
<sequence length="276" mass="30610">MAEPFGIAAGTVGVAAAFTACIDCFEYVQFGRNFGRDFQTDLLALNCAKLRLSRWGEAVKIYDDPNLGKRDASLAEIQVAKDTFYQILVLFSNTQKISEKHKMKARDREDLSVFAPCDIDPTVTALADNMRALVIRRQKGSSVLKTASWALYHRSEFKRLIEDIVSLISNLEKIFPEPQLQLIADEEAAQVHDKSSLKLLETAARDVDPLLETATKKGHKYSNFVVKGKAHTGDAFHGDWHGNANGASHIYDGVEVGENGKVLVGNKYGGKDFWDD</sequence>
<dbReference type="OMA" id="WALYHRS"/>
<dbReference type="RefSeq" id="XP_002843091.1">
    <property type="nucleotide sequence ID" value="XM_002843045.1"/>
</dbReference>
<gene>
    <name evidence="2" type="ORF">MCYG_08174</name>
</gene>
<dbReference type="OrthoDB" id="20872at2759"/>
<dbReference type="AlphaFoldDB" id="C5FZQ2"/>
<name>C5FZQ2_ARTOC</name>
<dbReference type="eggNOG" id="ENOG502S8GV">
    <property type="taxonomic scope" value="Eukaryota"/>
</dbReference>
<dbReference type="InterPro" id="IPR029498">
    <property type="entry name" value="HeLo_dom"/>
</dbReference>
<dbReference type="HOGENOM" id="CLU_058675_0_0_1"/>
<dbReference type="STRING" id="554155.C5FZQ2"/>
<keyword evidence="3" id="KW-1185">Reference proteome</keyword>
<dbReference type="InterPro" id="IPR038305">
    <property type="entry name" value="HeLo_sf"/>
</dbReference>
<proteinExistence type="predicted"/>
<accession>C5FZQ2</accession>
<dbReference type="Proteomes" id="UP000002035">
    <property type="component" value="Unassembled WGS sequence"/>
</dbReference>
<dbReference type="VEuPathDB" id="FungiDB:MCYG_08174"/>
<evidence type="ECO:0000259" key="1">
    <source>
        <dbReference type="Pfam" id="PF14479"/>
    </source>
</evidence>
<reference evidence="3" key="1">
    <citation type="journal article" date="2012" name="MBio">
        <title>Comparative genome analysis of Trichophyton rubrum and related dermatophytes reveals candidate genes involved in infection.</title>
        <authorList>
            <person name="Martinez D.A."/>
            <person name="Oliver B.G."/>
            <person name="Graeser Y."/>
            <person name="Goldberg J.M."/>
            <person name="Li W."/>
            <person name="Martinez-Rossi N.M."/>
            <person name="Monod M."/>
            <person name="Shelest E."/>
            <person name="Barton R.C."/>
            <person name="Birch E."/>
            <person name="Brakhage A.A."/>
            <person name="Chen Z."/>
            <person name="Gurr S.J."/>
            <person name="Heiman D."/>
            <person name="Heitman J."/>
            <person name="Kosti I."/>
            <person name="Rossi A."/>
            <person name="Saif S."/>
            <person name="Samalova M."/>
            <person name="Saunders C.W."/>
            <person name="Shea T."/>
            <person name="Summerbell R.C."/>
            <person name="Xu J."/>
            <person name="Young S."/>
            <person name="Zeng Q."/>
            <person name="Birren B.W."/>
            <person name="Cuomo C.A."/>
            <person name="White T.C."/>
        </authorList>
    </citation>
    <scope>NUCLEOTIDE SEQUENCE [LARGE SCALE GENOMIC DNA]</scope>
    <source>
        <strain evidence="3">ATCC MYA-4605 / CBS 113480</strain>
    </source>
</reference>
<dbReference type="PANTHER" id="PTHR37542:SF3">
    <property type="entry name" value="PRION-INHIBITION AND PROPAGATION HELO DOMAIN-CONTAINING PROTEIN"/>
    <property type="match status" value="1"/>
</dbReference>